<dbReference type="RefSeq" id="WP_345438942.1">
    <property type="nucleotide sequence ID" value="NZ_BAABHK010000016.1"/>
</dbReference>
<keyword evidence="2" id="KW-1185">Reference proteome</keyword>
<accession>A0ABP8UR10</accession>
<evidence type="ECO:0008006" key="3">
    <source>
        <dbReference type="Google" id="ProtNLM"/>
    </source>
</evidence>
<reference evidence="2" key="1">
    <citation type="journal article" date="2019" name="Int. J. Syst. Evol. Microbiol.">
        <title>The Global Catalogue of Microorganisms (GCM) 10K type strain sequencing project: providing services to taxonomists for standard genome sequencing and annotation.</title>
        <authorList>
            <consortium name="The Broad Institute Genomics Platform"/>
            <consortium name="The Broad Institute Genome Sequencing Center for Infectious Disease"/>
            <person name="Wu L."/>
            <person name="Ma J."/>
        </authorList>
    </citation>
    <scope>NUCLEOTIDE SEQUENCE [LARGE SCALE GENOMIC DNA]</scope>
    <source>
        <strain evidence="2">JCM 17939</strain>
    </source>
</reference>
<dbReference type="InterPro" id="IPR036894">
    <property type="entry name" value="YbaB-like_sf"/>
</dbReference>
<dbReference type="Proteomes" id="UP001501442">
    <property type="component" value="Unassembled WGS sequence"/>
</dbReference>
<evidence type="ECO:0000313" key="2">
    <source>
        <dbReference type="Proteomes" id="UP001501442"/>
    </source>
</evidence>
<proteinExistence type="predicted"/>
<dbReference type="Pfam" id="PF02575">
    <property type="entry name" value="YbaB_DNA_bd"/>
    <property type="match status" value="1"/>
</dbReference>
<organism evidence="1 2">
    <name type="scientific">Actinoallomurus vinaceus</name>
    <dbReference type="NCBI Taxonomy" id="1080074"/>
    <lineage>
        <taxon>Bacteria</taxon>
        <taxon>Bacillati</taxon>
        <taxon>Actinomycetota</taxon>
        <taxon>Actinomycetes</taxon>
        <taxon>Streptosporangiales</taxon>
        <taxon>Thermomonosporaceae</taxon>
        <taxon>Actinoallomurus</taxon>
    </lineage>
</organism>
<dbReference type="Gene3D" id="3.30.1310.10">
    <property type="entry name" value="Nucleoid-associated protein YbaB-like domain"/>
    <property type="match status" value="1"/>
</dbReference>
<dbReference type="InterPro" id="IPR004401">
    <property type="entry name" value="YbaB/EbfC"/>
</dbReference>
<protein>
    <recommendedName>
        <fullName evidence="3">YbaB/EbfC family nucleoid-associated protein</fullName>
    </recommendedName>
</protein>
<dbReference type="EMBL" id="BAABHK010000016">
    <property type="protein sequence ID" value="GAA4635962.1"/>
    <property type="molecule type" value="Genomic_DNA"/>
</dbReference>
<sequence length="122" mass="13478">MERYEEEGVLARRDQIQNLANELKKRTFVARSEDGLVKVRALGTGEIIGLELDPRIYRTPNADELAATIVRTIQKAASGAARAHLKGLEEITGGASGSFQDLLKNANELADKLFKEADDLRR</sequence>
<gene>
    <name evidence="1" type="ORF">GCM10023196_083730</name>
</gene>
<evidence type="ECO:0000313" key="1">
    <source>
        <dbReference type="EMBL" id="GAA4635962.1"/>
    </source>
</evidence>
<name>A0ABP8UR10_9ACTN</name>
<dbReference type="SUPFAM" id="SSF82607">
    <property type="entry name" value="YbaB-like"/>
    <property type="match status" value="1"/>
</dbReference>
<comment type="caution">
    <text evidence="1">The sequence shown here is derived from an EMBL/GenBank/DDBJ whole genome shotgun (WGS) entry which is preliminary data.</text>
</comment>